<evidence type="ECO:0000256" key="10">
    <source>
        <dbReference type="HAMAP-Rule" id="MF_00323"/>
    </source>
</evidence>
<dbReference type="PANTHER" id="PTHR11108:SF1">
    <property type="entry name" value="FERROCHELATASE, MITOCHONDRIAL"/>
    <property type="match status" value="1"/>
</dbReference>
<dbReference type="Gene3D" id="3.40.50.1400">
    <property type="match status" value="2"/>
</dbReference>
<evidence type="ECO:0000256" key="11">
    <source>
        <dbReference type="RuleBase" id="RU004185"/>
    </source>
</evidence>
<feature type="binding site" evidence="10">
    <location>
        <position position="288"/>
    </location>
    <ligand>
        <name>Fe(2+)</name>
        <dbReference type="ChEBI" id="CHEBI:29033"/>
    </ligand>
</feature>
<keyword evidence="3 10" id="KW-0963">Cytoplasm</keyword>
<dbReference type="GO" id="GO:0006783">
    <property type="term" value="P:heme biosynthetic process"/>
    <property type="evidence" value="ECO:0007669"/>
    <property type="project" value="UniProtKB-UniRule"/>
</dbReference>
<evidence type="ECO:0000256" key="3">
    <source>
        <dbReference type="ARBA" id="ARBA00022490"/>
    </source>
</evidence>
<keyword evidence="5 10" id="KW-0408">Iron</keyword>
<comment type="subcellular location">
    <subcellularLocation>
        <location evidence="10">Cytoplasm</location>
    </subcellularLocation>
</comment>
<dbReference type="CDD" id="cd00419">
    <property type="entry name" value="Ferrochelatase_C"/>
    <property type="match status" value="1"/>
</dbReference>
<dbReference type="Pfam" id="PF00762">
    <property type="entry name" value="Ferrochelatase"/>
    <property type="match status" value="1"/>
</dbReference>
<evidence type="ECO:0000313" key="12">
    <source>
        <dbReference type="EMBL" id="OBR68531.1"/>
    </source>
</evidence>
<reference evidence="12 13" key="1">
    <citation type="submission" date="2016-05" db="EMBL/GenBank/DDBJ databases">
        <title>Paenibacillus oryzae. sp. nov., isolated from the rice root.</title>
        <authorList>
            <person name="Zhang J."/>
            <person name="Zhang X."/>
        </authorList>
    </citation>
    <scope>NUCLEOTIDE SEQUENCE [LARGE SCALE GENOMIC DNA]</scope>
    <source>
        <strain evidence="12 13">1DrF-4</strain>
    </source>
</reference>
<comment type="catalytic activity">
    <reaction evidence="9">
        <text>Fe-coproporphyrin III + 2 H(+) = coproporphyrin III + Fe(2+)</text>
        <dbReference type="Rhea" id="RHEA:49572"/>
        <dbReference type="ChEBI" id="CHEBI:15378"/>
        <dbReference type="ChEBI" id="CHEBI:29033"/>
        <dbReference type="ChEBI" id="CHEBI:68438"/>
        <dbReference type="ChEBI" id="CHEBI:131725"/>
        <dbReference type="EC" id="4.99.1.9"/>
    </reaction>
    <physiologicalReaction direction="right-to-left" evidence="9">
        <dbReference type="Rhea" id="RHEA:49574"/>
    </physiologicalReaction>
</comment>
<keyword evidence="13" id="KW-1185">Reference proteome</keyword>
<dbReference type="InterPro" id="IPR033659">
    <property type="entry name" value="Ferrochelatase_N"/>
</dbReference>
<dbReference type="InterPro" id="IPR033644">
    <property type="entry name" value="Ferrochelatase_C"/>
</dbReference>
<dbReference type="EMBL" id="LYPA01000025">
    <property type="protein sequence ID" value="OBR68531.1"/>
    <property type="molecule type" value="Genomic_DNA"/>
</dbReference>
<proteinExistence type="inferred from homology"/>
<evidence type="ECO:0000256" key="6">
    <source>
        <dbReference type="ARBA" id="ARBA00023133"/>
    </source>
</evidence>
<dbReference type="NCBIfam" id="TIGR00109">
    <property type="entry name" value="hemH"/>
    <property type="match status" value="1"/>
</dbReference>
<evidence type="ECO:0000256" key="9">
    <source>
        <dbReference type="ARBA" id="ARBA00024536"/>
    </source>
</evidence>
<dbReference type="HAMAP" id="MF_00323">
    <property type="entry name" value="Ferrochelatase"/>
    <property type="match status" value="1"/>
</dbReference>
<dbReference type="CDD" id="cd03411">
    <property type="entry name" value="Ferrochelatase_N"/>
    <property type="match status" value="1"/>
</dbReference>
<organism evidence="12 13">
    <name type="scientific">Paenibacillus oryzae</name>
    <dbReference type="NCBI Taxonomy" id="1844972"/>
    <lineage>
        <taxon>Bacteria</taxon>
        <taxon>Bacillati</taxon>
        <taxon>Bacillota</taxon>
        <taxon>Bacilli</taxon>
        <taxon>Bacillales</taxon>
        <taxon>Paenibacillaceae</taxon>
        <taxon>Paenibacillus</taxon>
    </lineage>
</organism>
<accession>A0A1A5YSC9</accession>
<dbReference type="GO" id="GO:0005737">
    <property type="term" value="C:cytoplasm"/>
    <property type="evidence" value="ECO:0007669"/>
    <property type="project" value="UniProtKB-SubCell"/>
</dbReference>
<dbReference type="PANTHER" id="PTHR11108">
    <property type="entry name" value="FERROCHELATASE"/>
    <property type="match status" value="1"/>
</dbReference>
<comment type="function">
    <text evidence="10">Involved in coproporphyrin-dependent heme b biosynthesis. Catalyzes the insertion of ferrous iron into coproporphyrin III to form Fe-coproporphyrin III.</text>
</comment>
<dbReference type="UniPathway" id="UPA00252"/>
<keyword evidence="7 10" id="KW-0456">Lyase</keyword>
<comment type="similarity">
    <text evidence="2 10 11">Belongs to the ferrochelatase family.</text>
</comment>
<protein>
    <recommendedName>
        <fullName evidence="10">Coproporphyrin III ferrochelatase</fullName>
        <ecNumber evidence="10">4.99.1.9</ecNumber>
    </recommendedName>
</protein>
<evidence type="ECO:0000256" key="2">
    <source>
        <dbReference type="ARBA" id="ARBA00007718"/>
    </source>
</evidence>
<keyword evidence="4 10" id="KW-0479">Metal-binding</keyword>
<dbReference type="InterPro" id="IPR001015">
    <property type="entry name" value="Ferrochelatase"/>
</dbReference>
<evidence type="ECO:0000256" key="7">
    <source>
        <dbReference type="ARBA" id="ARBA00023239"/>
    </source>
</evidence>
<comment type="caution">
    <text evidence="12">The sequence shown here is derived from an EMBL/GenBank/DDBJ whole genome shotgun (WGS) entry which is preliminary data.</text>
</comment>
<dbReference type="AlphaFoldDB" id="A0A1A5YSC9"/>
<evidence type="ECO:0000256" key="5">
    <source>
        <dbReference type="ARBA" id="ARBA00023004"/>
    </source>
</evidence>
<keyword evidence="8 10" id="KW-0627">Porphyrin biosynthesis</keyword>
<dbReference type="EC" id="4.99.1.9" evidence="10"/>
<dbReference type="STRING" id="1844972.A7K91_09870"/>
<dbReference type="Proteomes" id="UP000092024">
    <property type="component" value="Unassembled WGS sequence"/>
</dbReference>
<comment type="caution">
    <text evidence="10">Lacks conserved residue(s) required for the propagation of feature annotation.</text>
</comment>
<dbReference type="RefSeq" id="WP_068679144.1">
    <property type="nucleotide sequence ID" value="NZ_LYPA01000025.1"/>
</dbReference>
<keyword evidence="6 10" id="KW-0350">Heme biosynthesis</keyword>
<evidence type="ECO:0000313" key="13">
    <source>
        <dbReference type="Proteomes" id="UP000092024"/>
    </source>
</evidence>
<feature type="binding site" evidence="10">
    <location>
        <position position="207"/>
    </location>
    <ligand>
        <name>Fe(2+)</name>
        <dbReference type="ChEBI" id="CHEBI:29033"/>
    </ligand>
</feature>
<evidence type="ECO:0000256" key="1">
    <source>
        <dbReference type="ARBA" id="ARBA00004744"/>
    </source>
</evidence>
<dbReference type="SUPFAM" id="SSF53800">
    <property type="entry name" value="Chelatase"/>
    <property type="match status" value="1"/>
</dbReference>
<dbReference type="GO" id="GO:0004325">
    <property type="term" value="F:ferrochelatase activity"/>
    <property type="evidence" value="ECO:0007669"/>
    <property type="project" value="UniProtKB-UniRule"/>
</dbReference>
<dbReference type="FunFam" id="3.40.50.1400:FF:000002">
    <property type="entry name" value="Ferrochelatase"/>
    <property type="match status" value="1"/>
</dbReference>
<comment type="pathway">
    <text evidence="1 10">Porphyrin-containing compound metabolism; protoheme biosynthesis.</text>
</comment>
<evidence type="ECO:0000256" key="4">
    <source>
        <dbReference type="ARBA" id="ARBA00022723"/>
    </source>
</evidence>
<evidence type="ECO:0000256" key="8">
    <source>
        <dbReference type="ARBA" id="ARBA00023244"/>
    </source>
</evidence>
<name>A0A1A5YSC9_9BACL</name>
<sequence length="344" mass="38620">MNDEKIGVILGQIGTPEQPTASAVRAYLRPFLSDRRVIDYPPWLWQPLLHGIILRVRPKKSAALYKEIWTEEGSPLMVYSLRQQQRLQKRLGARYQVELGLAYTRLDPANGIKSLEQAGISKIVLLPLFPQYSSTTTASFYEAAMRAALGEGNGRAGSVAAKRYIPELRLAGAFYNDPAYMEALRHNLTAQIQRLPHKPDHYVLSFHGVPERYIKTGDPYEKQCRESAEELAKAMGWAANEWQISFQSRFGKEPWIGPSTAEVLGELSAQGVKRPFVCAPGFVTDCLETLHELGIEGREQFAEGGGDPLEYAFASCLNDDSAWLDFLAEYSKRHSAGWMEPNRL</sequence>
<gene>
    <name evidence="10" type="primary">cpfC</name>
    <name evidence="12" type="ORF">A7K91_09870</name>
</gene>
<dbReference type="GO" id="GO:0046872">
    <property type="term" value="F:metal ion binding"/>
    <property type="evidence" value="ECO:0007669"/>
    <property type="project" value="UniProtKB-KW"/>
</dbReference>